<keyword evidence="2" id="KW-1185">Reference proteome</keyword>
<accession>A0A9P5P130</accession>
<sequence length="255" mass="28155">MDIAGGSSGIHLVHGLGGKYGGKMGRTVEGCCCFFSPMDTSGRDRYWTLFRVAWIDSVKGFRVIWLAGNGRDMSGYSEWGGRWLTQDLGSGWFLGGDRRGRPRWLADELCGMWLRRKALGEGAQQEQGRSQVSSGQGGCELGGLAKGVHEASEIVYRGCCGMRALVIWLQEGWEGVFWEGMMSEGDGLEVLEELGESKRRRGSLRRSYLTDEILGEQPVVGAVKITDEHAHRRRGPSAVTFLSALRESPRFSQLS</sequence>
<evidence type="ECO:0000313" key="1">
    <source>
        <dbReference type="EMBL" id="KAF8911106.1"/>
    </source>
</evidence>
<evidence type="ECO:0000313" key="2">
    <source>
        <dbReference type="Proteomes" id="UP000724874"/>
    </source>
</evidence>
<gene>
    <name evidence="1" type="ORF">CPB84DRAFT_1743221</name>
</gene>
<comment type="caution">
    <text evidence="1">The sequence shown here is derived from an EMBL/GenBank/DDBJ whole genome shotgun (WGS) entry which is preliminary data.</text>
</comment>
<dbReference type="Proteomes" id="UP000724874">
    <property type="component" value="Unassembled WGS sequence"/>
</dbReference>
<protein>
    <submittedName>
        <fullName evidence="1">Uncharacterized protein</fullName>
    </submittedName>
</protein>
<dbReference type="EMBL" id="JADNYJ010000005">
    <property type="protein sequence ID" value="KAF8911106.1"/>
    <property type="molecule type" value="Genomic_DNA"/>
</dbReference>
<proteinExistence type="predicted"/>
<name>A0A9P5P130_GYMJU</name>
<reference evidence="1" key="1">
    <citation type="submission" date="2020-11" db="EMBL/GenBank/DDBJ databases">
        <authorList>
            <consortium name="DOE Joint Genome Institute"/>
            <person name="Ahrendt S."/>
            <person name="Riley R."/>
            <person name="Andreopoulos W."/>
            <person name="LaButti K."/>
            <person name="Pangilinan J."/>
            <person name="Ruiz-duenas F.J."/>
            <person name="Barrasa J.M."/>
            <person name="Sanchez-Garcia M."/>
            <person name="Camarero S."/>
            <person name="Miyauchi S."/>
            <person name="Serrano A."/>
            <person name="Linde D."/>
            <person name="Babiker R."/>
            <person name="Drula E."/>
            <person name="Ayuso-Fernandez I."/>
            <person name="Pacheco R."/>
            <person name="Padilla G."/>
            <person name="Ferreira P."/>
            <person name="Barriuso J."/>
            <person name="Kellner H."/>
            <person name="Castanera R."/>
            <person name="Alfaro M."/>
            <person name="Ramirez L."/>
            <person name="Pisabarro A.G."/>
            <person name="Kuo A."/>
            <person name="Tritt A."/>
            <person name="Lipzen A."/>
            <person name="He G."/>
            <person name="Yan M."/>
            <person name="Ng V."/>
            <person name="Cullen D."/>
            <person name="Martin F."/>
            <person name="Rosso M.-N."/>
            <person name="Henrissat B."/>
            <person name="Hibbett D."/>
            <person name="Martinez A.T."/>
            <person name="Grigoriev I.V."/>
        </authorList>
    </citation>
    <scope>NUCLEOTIDE SEQUENCE</scope>
    <source>
        <strain evidence="1">AH 44721</strain>
    </source>
</reference>
<organism evidence="1 2">
    <name type="scientific">Gymnopilus junonius</name>
    <name type="common">Spectacular rustgill mushroom</name>
    <name type="synonym">Gymnopilus spectabilis subsp. junonius</name>
    <dbReference type="NCBI Taxonomy" id="109634"/>
    <lineage>
        <taxon>Eukaryota</taxon>
        <taxon>Fungi</taxon>
        <taxon>Dikarya</taxon>
        <taxon>Basidiomycota</taxon>
        <taxon>Agaricomycotina</taxon>
        <taxon>Agaricomycetes</taxon>
        <taxon>Agaricomycetidae</taxon>
        <taxon>Agaricales</taxon>
        <taxon>Agaricineae</taxon>
        <taxon>Hymenogastraceae</taxon>
        <taxon>Gymnopilus</taxon>
    </lineage>
</organism>
<dbReference type="AlphaFoldDB" id="A0A9P5P130"/>